<dbReference type="Proteomes" id="UP000515981">
    <property type="component" value="Chromosome"/>
</dbReference>
<evidence type="ECO:0000313" key="3">
    <source>
        <dbReference type="Proteomes" id="UP000515981"/>
    </source>
</evidence>
<feature type="domain" description="Bacteriophage T5 Orf172 DNA-binding" evidence="1">
    <location>
        <begin position="4"/>
        <end position="69"/>
    </location>
</feature>
<organism evidence="2 3">
    <name type="scientific">Simiaoa sunii</name>
    <dbReference type="NCBI Taxonomy" id="2763672"/>
    <lineage>
        <taxon>Bacteria</taxon>
        <taxon>Bacillati</taxon>
        <taxon>Bacillota</taxon>
        <taxon>Clostridia</taxon>
        <taxon>Lachnospirales</taxon>
        <taxon>Lachnospiraceae</taxon>
        <taxon>Simiaoa</taxon>
    </lineage>
</organism>
<evidence type="ECO:0000313" key="2">
    <source>
        <dbReference type="EMBL" id="QNM01717.1"/>
    </source>
</evidence>
<dbReference type="AlphaFoldDB" id="A0A7G9FT35"/>
<dbReference type="KEGG" id="ssun:H9Q77_11495"/>
<protein>
    <submittedName>
        <fullName evidence="2">GIY-YIG nuclease family protein</fullName>
    </submittedName>
</protein>
<reference evidence="2 3" key="1">
    <citation type="submission" date="2020-08" db="EMBL/GenBank/DDBJ databases">
        <authorList>
            <person name="Liu C."/>
            <person name="Sun Q."/>
        </authorList>
    </citation>
    <scope>NUCLEOTIDE SEQUENCE [LARGE SCALE GENOMIC DNA]</scope>
    <source>
        <strain evidence="2 3">NSJ-8</strain>
    </source>
</reference>
<dbReference type="RefSeq" id="WP_249325633.1">
    <property type="nucleotide sequence ID" value="NZ_CP060633.1"/>
</dbReference>
<dbReference type="EMBL" id="CP060633">
    <property type="protein sequence ID" value="QNM01717.1"/>
    <property type="molecule type" value="Genomic_DNA"/>
</dbReference>
<proteinExistence type="predicted"/>
<keyword evidence="3" id="KW-1185">Reference proteome</keyword>
<dbReference type="InterPro" id="IPR018306">
    <property type="entry name" value="Phage_T5_Orf172_DNA-bd"/>
</dbReference>
<gene>
    <name evidence="2" type="ORF">H9Q77_11495</name>
</gene>
<evidence type="ECO:0000259" key="1">
    <source>
        <dbReference type="Pfam" id="PF10544"/>
    </source>
</evidence>
<sequence length="80" mass="9185">MAKGYIYIMMNPCLKDMVKIGYATDVEARRKQLSTTTLPTDYEIYATYETKGNLEDKKLHRLIDNLNPDLRVSKVGNSLL</sequence>
<dbReference type="Pfam" id="PF10544">
    <property type="entry name" value="T5orf172"/>
    <property type="match status" value="1"/>
</dbReference>
<accession>A0A7G9FT35</accession>
<name>A0A7G9FT35_9FIRM</name>